<gene>
    <name evidence="6" type="ORF">ON753_05080</name>
</gene>
<dbReference type="PROSITE" id="PS50977">
    <property type="entry name" value="HTH_TETR_2"/>
    <property type="match status" value="1"/>
</dbReference>
<dbReference type="EMBL" id="JAPEVI010000003">
    <property type="protein sequence ID" value="MCX2721781.1"/>
    <property type="molecule type" value="Genomic_DNA"/>
</dbReference>
<dbReference type="InterPro" id="IPR001647">
    <property type="entry name" value="HTH_TetR"/>
</dbReference>
<evidence type="ECO:0000256" key="3">
    <source>
        <dbReference type="ARBA" id="ARBA00023163"/>
    </source>
</evidence>
<evidence type="ECO:0000259" key="5">
    <source>
        <dbReference type="PROSITE" id="PS50977"/>
    </source>
</evidence>
<dbReference type="SUPFAM" id="SSF48498">
    <property type="entry name" value="Tetracyclin repressor-like, C-terminal domain"/>
    <property type="match status" value="1"/>
</dbReference>
<proteinExistence type="predicted"/>
<organism evidence="6 7">
    <name type="scientific">Roseibium salinum</name>
    <dbReference type="NCBI Taxonomy" id="1604349"/>
    <lineage>
        <taxon>Bacteria</taxon>
        <taxon>Pseudomonadati</taxon>
        <taxon>Pseudomonadota</taxon>
        <taxon>Alphaproteobacteria</taxon>
        <taxon>Hyphomicrobiales</taxon>
        <taxon>Stappiaceae</taxon>
        <taxon>Roseibium</taxon>
    </lineage>
</organism>
<dbReference type="Pfam" id="PF21993">
    <property type="entry name" value="TetR_C_13_2"/>
    <property type="match status" value="1"/>
</dbReference>
<protein>
    <submittedName>
        <fullName evidence="6">TetR/AcrR family transcriptional regulator</fullName>
    </submittedName>
</protein>
<evidence type="ECO:0000313" key="7">
    <source>
        <dbReference type="Proteomes" id="UP001300261"/>
    </source>
</evidence>
<keyword evidence="7" id="KW-1185">Reference proteome</keyword>
<name>A0ABT3QY72_9HYPH</name>
<dbReference type="Gene3D" id="1.10.357.10">
    <property type="entry name" value="Tetracycline Repressor, domain 2"/>
    <property type="match status" value="1"/>
</dbReference>
<evidence type="ECO:0000256" key="4">
    <source>
        <dbReference type="PROSITE-ProRule" id="PRU00335"/>
    </source>
</evidence>
<accession>A0ABT3QY72</accession>
<evidence type="ECO:0000256" key="2">
    <source>
        <dbReference type="ARBA" id="ARBA00023125"/>
    </source>
</evidence>
<feature type="DNA-binding region" description="H-T-H motif" evidence="4">
    <location>
        <begin position="38"/>
        <end position="57"/>
    </location>
</feature>
<dbReference type="RefSeq" id="WP_265961488.1">
    <property type="nucleotide sequence ID" value="NZ_JAPEVI010000003.1"/>
</dbReference>
<dbReference type="InterPro" id="IPR009057">
    <property type="entry name" value="Homeodomain-like_sf"/>
</dbReference>
<sequence length="205" mass="22227">MTPGSRRAGRKNDPQAMRDKVIDAAFYAFVSDGYHATSMQDLREKSGVSGGALAHHFPAKRDVGLSVLRERVSRAVEETWMKPVQSAPSARVGVLAVFAAIIAALEDKGSVTGCPLNNLARDMALMDPDFGTEVDRIFKRWCAALSRKIRSDGMPAGKADPEDAAMFIVSAYSGAMAMARAAQDPEPLKSCMVQVERYMDCLGIR</sequence>
<evidence type="ECO:0000313" key="6">
    <source>
        <dbReference type="EMBL" id="MCX2721781.1"/>
    </source>
</evidence>
<comment type="caution">
    <text evidence="6">The sequence shown here is derived from an EMBL/GenBank/DDBJ whole genome shotgun (WGS) entry which is preliminary data.</text>
</comment>
<keyword evidence="3" id="KW-0804">Transcription</keyword>
<reference evidence="6 7" key="1">
    <citation type="journal article" date="2016" name="Int. J. Syst. Evol. Microbiol.">
        <title>Labrenzia salina sp. nov., isolated from the rhizosphere of the halophyte Arthrocnemum macrostachyum.</title>
        <authorList>
            <person name="Camacho M."/>
            <person name="Redondo-Gomez S."/>
            <person name="Rodriguez-Llorente I."/>
            <person name="Rohde M."/>
            <person name="Sproer C."/>
            <person name="Schumann P."/>
            <person name="Klenk H.P."/>
            <person name="Montero-Calasanz M.D.C."/>
        </authorList>
    </citation>
    <scope>NUCLEOTIDE SEQUENCE [LARGE SCALE GENOMIC DNA]</scope>
    <source>
        <strain evidence="6 7">DSM 29163</strain>
    </source>
</reference>
<dbReference type="SUPFAM" id="SSF46689">
    <property type="entry name" value="Homeodomain-like"/>
    <property type="match status" value="1"/>
</dbReference>
<dbReference type="PANTHER" id="PTHR47506">
    <property type="entry name" value="TRANSCRIPTIONAL REGULATORY PROTEIN"/>
    <property type="match status" value="1"/>
</dbReference>
<feature type="domain" description="HTH tetR-type" evidence="5">
    <location>
        <begin position="15"/>
        <end position="75"/>
    </location>
</feature>
<keyword evidence="2 4" id="KW-0238">DNA-binding</keyword>
<dbReference type="InterPro" id="IPR054156">
    <property type="entry name" value="YxaF_TetR_C"/>
</dbReference>
<dbReference type="PANTHER" id="PTHR47506:SF3">
    <property type="entry name" value="HTH-TYPE TRANSCRIPTIONAL REGULATOR LMRA"/>
    <property type="match status" value="1"/>
</dbReference>
<evidence type="ECO:0000256" key="1">
    <source>
        <dbReference type="ARBA" id="ARBA00023015"/>
    </source>
</evidence>
<dbReference type="InterPro" id="IPR036271">
    <property type="entry name" value="Tet_transcr_reg_TetR-rel_C_sf"/>
</dbReference>
<keyword evidence="1" id="KW-0805">Transcription regulation</keyword>
<dbReference type="Proteomes" id="UP001300261">
    <property type="component" value="Unassembled WGS sequence"/>
</dbReference>
<dbReference type="Pfam" id="PF00440">
    <property type="entry name" value="TetR_N"/>
    <property type="match status" value="1"/>
</dbReference>